<feature type="domain" description="BTB" evidence="3">
    <location>
        <begin position="183"/>
        <end position="250"/>
    </location>
</feature>
<dbReference type="SMART" id="SM00225">
    <property type="entry name" value="BTB"/>
    <property type="match status" value="3"/>
</dbReference>
<dbReference type="PROSITE" id="PS50097">
    <property type="entry name" value="BTB"/>
    <property type="match status" value="3"/>
</dbReference>
<dbReference type="Pfam" id="PF00651">
    <property type="entry name" value="BTB"/>
    <property type="match status" value="3"/>
</dbReference>
<evidence type="ECO:0000256" key="2">
    <source>
        <dbReference type="ARBA" id="ARBA00010846"/>
    </source>
</evidence>
<dbReference type="AlphaFoldDB" id="A0A0E0LQW1"/>
<feature type="domain" description="BTB" evidence="3">
    <location>
        <begin position="866"/>
        <end position="934"/>
    </location>
</feature>
<dbReference type="HOGENOM" id="CLU_004253_5_0_1"/>
<dbReference type="Pfam" id="PF24570">
    <property type="entry name" value="BACK_BPM_SPOP"/>
    <property type="match status" value="2"/>
</dbReference>
<dbReference type="STRING" id="4537.A0A0E0LQW1"/>
<dbReference type="InterPro" id="IPR045005">
    <property type="entry name" value="BPM1-6"/>
</dbReference>
<dbReference type="Gene3D" id="2.60.210.10">
    <property type="entry name" value="Apoptosis, Tumor Necrosis Factor Receptor Associated Protein 2, Chain A"/>
    <property type="match status" value="3"/>
</dbReference>
<name>A0A0E0LQW1_ORYPU</name>
<dbReference type="Pfam" id="PF22486">
    <property type="entry name" value="MATH_2"/>
    <property type="match status" value="3"/>
</dbReference>
<proteinExistence type="inferred from homology"/>
<feature type="domain" description="MATH" evidence="4">
    <location>
        <begin position="24"/>
        <end position="155"/>
    </location>
</feature>
<comment type="pathway">
    <text evidence="1">Protein modification; protein ubiquitination.</text>
</comment>
<dbReference type="CDD" id="cd00121">
    <property type="entry name" value="MATH"/>
    <property type="match status" value="3"/>
</dbReference>
<dbReference type="InterPro" id="IPR008974">
    <property type="entry name" value="TRAF-like"/>
</dbReference>
<dbReference type="Gramene" id="OPUNC08G01760.1">
    <property type="protein sequence ID" value="OPUNC08G01760.1"/>
    <property type="gene ID" value="OPUNC08G01760"/>
</dbReference>
<organism evidence="5">
    <name type="scientific">Oryza punctata</name>
    <name type="common">Red rice</name>
    <dbReference type="NCBI Taxonomy" id="4537"/>
    <lineage>
        <taxon>Eukaryota</taxon>
        <taxon>Viridiplantae</taxon>
        <taxon>Streptophyta</taxon>
        <taxon>Embryophyta</taxon>
        <taxon>Tracheophyta</taxon>
        <taxon>Spermatophyta</taxon>
        <taxon>Magnoliopsida</taxon>
        <taxon>Liliopsida</taxon>
        <taxon>Poales</taxon>
        <taxon>Poaceae</taxon>
        <taxon>BOP clade</taxon>
        <taxon>Oryzoideae</taxon>
        <taxon>Oryzeae</taxon>
        <taxon>Oryzinae</taxon>
        <taxon>Oryza</taxon>
    </lineage>
</organism>
<dbReference type="Gene3D" id="1.25.40.420">
    <property type="match status" value="1"/>
</dbReference>
<dbReference type="PANTHER" id="PTHR26379">
    <property type="entry name" value="BTB/POZ AND MATH DOMAIN-CONTAINING PROTEIN 1"/>
    <property type="match status" value="1"/>
</dbReference>
<reference evidence="5" key="2">
    <citation type="submission" date="2018-05" db="EMBL/GenBank/DDBJ databases">
        <title>OpunRS2 (Oryza punctata Reference Sequence Version 2).</title>
        <authorList>
            <person name="Zhang J."/>
            <person name="Kudrna D."/>
            <person name="Lee S."/>
            <person name="Talag J."/>
            <person name="Welchert J."/>
            <person name="Wing R.A."/>
        </authorList>
    </citation>
    <scope>NUCLEOTIDE SEQUENCE [LARGE SCALE GENOMIC DNA]</scope>
</reference>
<dbReference type="SUPFAM" id="SSF49599">
    <property type="entry name" value="TRAF domain-like"/>
    <property type="match status" value="3"/>
</dbReference>
<dbReference type="InterPro" id="IPR000210">
    <property type="entry name" value="BTB/POZ_dom"/>
</dbReference>
<dbReference type="PROSITE" id="PS50144">
    <property type="entry name" value="MATH"/>
    <property type="match status" value="3"/>
</dbReference>
<dbReference type="SUPFAM" id="SSF54695">
    <property type="entry name" value="POZ domain"/>
    <property type="match status" value="3"/>
</dbReference>
<evidence type="ECO:0000259" key="4">
    <source>
        <dbReference type="PROSITE" id="PS50144"/>
    </source>
</evidence>
<feature type="domain" description="MATH" evidence="4">
    <location>
        <begin position="385"/>
        <end position="521"/>
    </location>
</feature>
<keyword evidence="6" id="KW-1185">Reference proteome</keyword>
<feature type="domain" description="BTB" evidence="3">
    <location>
        <begin position="562"/>
        <end position="629"/>
    </location>
</feature>
<dbReference type="InterPro" id="IPR002083">
    <property type="entry name" value="MATH/TRAF_dom"/>
</dbReference>
<dbReference type="Gene3D" id="3.30.710.10">
    <property type="entry name" value="Potassium Channel Kv1.1, Chain A"/>
    <property type="match status" value="3"/>
</dbReference>
<dbReference type="InterPro" id="IPR011333">
    <property type="entry name" value="SKP1/BTB/POZ_sf"/>
</dbReference>
<evidence type="ECO:0000259" key="3">
    <source>
        <dbReference type="PROSITE" id="PS50097"/>
    </source>
</evidence>
<dbReference type="PANTHER" id="PTHR26379:SF477">
    <property type="entry name" value="OS08G0129000 PROTEIN"/>
    <property type="match status" value="1"/>
</dbReference>
<evidence type="ECO:0000256" key="1">
    <source>
        <dbReference type="ARBA" id="ARBA00004906"/>
    </source>
</evidence>
<dbReference type="Gene3D" id="6.10.250.3030">
    <property type="match status" value="1"/>
</dbReference>
<sequence length="1045" mass="114889">MDAVAASQGYQQLKRAFTSLAFEVGTYVLDVHGFSGLRRQHCGGGCVVSPTFTVAGFDWAIRYHPEGDTDEVTGDVAVFVVLVTMDAAAWAHVEFRLLDQTAGEMVTFFGEKDPILFDSGSEDLSTWGTGELATRSFLDGSPYVAGDCLKIECALDVCRDRLTFHDTPPSGEPFHYPADDEPADVTFKIAGETFPAHVSVLAARAPGLLNINTTTPAATITIDNDDDGTPAAAFGALLHFAYTDTLPVATSLDGVGHTALLGHLLVAAERYGMARLRAICERAMCRSLDAETAADTLAMADRHGFAALRQRCAEFMASPDNYYLVAESVSHGRLSPTLRREVWNKYYDTYCSRYGDGLARSEMASSRLISDSIITRSTCATRTARSTHQFEIVGYSQQKECLAVGEFVRSATFAAGGYRWSVRFYPGGFGPVHREFVSVFVKMMSNKGKAAARFDLRLIDRATGLSRSVFRPAQPVVFDYSVKHKKCKGKRGIRAFMRRSDLESSSSAFVRNDRLTIECVIDVVVANDENDPAVAVSLTGVPAPDLSRHLGKLLERQDDVGTDVTFVVKGQPFAAHRIVLAMRSPVFMASLYGPMKENSASRIAIDDMEPAVFDALLRFIYSDTLVLPSDLGEDDYKEMVRQLLEAADRYAMDRLKMICKLILSRSLDAETVAATLAMADQHYCDELKDTTTATESMSKMQTVRGTHRGAGTGAGGDRCIRSGTFTVGGYDWCICFYPEGQRGGDRNHVSVKLRLVTQCATATAFYALRLLDQDTGRAAAVAQTSDAPKVFVSNNPSTACFGRRAFMERSKLEASPACLRDDSVVIDCTVRVVVPDPVVTVVRREPNAPPSNILRQLVAQVESQGTDVTFTVQEETFTAHRLMLAARSPVFKAELYGAMKEKDADHVIPITDVQPAVFKALLHFIYTDDMPPDLLAAADDDNVDMANRVDMARHLLVVADRYAVERLRVICERVLRRSLRVKTVIDTMALAEQHSCGELNEACLQFIDSHSKRIVDSDGYKNLKRTSPLVVADIDIYSRDENTFR</sequence>
<reference evidence="5" key="1">
    <citation type="submission" date="2015-04" db="UniProtKB">
        <authorList>
            <consortium name="EnsemblPlants"/>
        </authorList>
    </citation>
    <scope>IDENTIFICATION</scope>
</reference>
<evidence type="ECO:0008006" key="7">
    <source>
        <dbReference type="Google" id="ProtNLM"/>
    </source>
</evidence>
<evidence type="ECO:0000313" key="5">
    <source>
        <dbReference type="EnsemblPlants" id="OPUNC08G01760.1"/>
    </source>
</evidence>
<dbReference type="GO" id="GO:0016567">
    <property type="term" value="P:protein ubiquitination"/>
    <property type="evidence" value="ECO:0007669"/>
    <property type="project" value="InterPro"/>
</dbReference>
<dbReference type="InterPro" id="IPR056423">
    <property type="entry name" value="BACK_BPM_SPOP"/>
</dbReference>
<dbReference type="eggNOG" id="KOG1987">
    <property type="taxonomic scope" value="Eukaryota"/>
</dbReference>
<comment type="similarity">
    <text evidence="2">Belongs to the Tdpoz family.</text>
</comment>
<dbReference type="EnsemblPlants" id="OPUNC08G01760.1">
    <property type="protein sequence ID" value="OPUNC08G01760.1"/>
    <property type="gene ID" value="OPUNC08G01760"/>
</dbReference>
<protein>
    <recommendedName>
        <fullName evidence="7">BTB domain-containing protein</fullName>
    </recommendedName>
</protein>
<evidence type="ECO:0000313" key="6">
    <source>
        <dbReference type="Proteomes" id="UP000026962"/>
    </source>
</evidence>
<accession>A0A0E0LQW1</accession>
<dbReference type="Proteomes" id="UP000026962">
    <property type="component" value="Chromosome 8"/>
</dbReference>
<feature type="domain" description="MATH" evidence="4">
    <location>
        <begin position="690"/>
        <end position="830"/>
    </location>
</feature>